<sequence>MRVLDPKSLIAYRYRVRMLSREVCEQADPRIRVNIAKQLANAATELAVLEAQELARLTPTEPA</sequence>
<protein>
    <submittedName>
        <fullName evidence="1">Uncharacterized protein</fullName>
    </submittedName>
</protein>
<dbReference type="Proteomes" id="UP001464891">
    <property type="component" value="Unassembled WGS sequence"/>
</dbReference>
<dbReference type="EMBL" id="JAMPKM010000018">
    <property type="protein sequence ID" value="MEP0819995.1"/>
    <property type="molecule type" value="Genomic_DNA"/>
</dbReference>
<name>A0ABV0JFZ7_9CYAN</name>
<gene>
    <name evidence="1" type="ORF">NC998_23090</name>
</gene>
<evidence type="ECO:0000313" key="1">
    <source>
        <dbReference type="EMBL" id="MEP0819995.1"/>
    </source>
</evidence>
<accession>A0ABV0JFZ7</accession>
<comment type="caution">
    <text evidence="1">The sequence shown here is derived from an EMBL/GenBank/DDBJ whole genome shotgun (WGS) entry which is preliminary data.</text>
</comment>
<evidence type="ECO:0000313" key="2">
    <source>
        <dbReference type="Proteomes" id="UP001464891"/>
    </source>
</evidence>
<organism evidence="1 2">
    <name type="scientific">Trichocoleus desertorum GB2-A4</name>
    <dbReference type="NCBI Taxonomy" id="2933944"/>
    <lineage>
        <taxon>Bacteria</taxon>
        <taxon>Bacillati</taxon>
        <taxon>Cyanobacteriota</taxon>
        <taxon>Cyanophyceae</taxon>
        <taxon>Leptolyngbyales</taxon>
        <taxon>Trichocoleusaceae</taxon>
        <taxon>Trichocoleus</taxon>
    </lineage>
</organism>
<dbReference type="RefSeq" id="WP_190442612.1">
    <property type="nucleotide sequence ID" value="NZ_JAMPKM010000018.1"/>
</dbReference>
<keyword evidence="2" id="KW-1185">Reference proteome</keyword>
<reference evidence="1 2" key="1">
    <citation type="submission" date="2022-04" db="EMBL/GenBank/DDBJ databases">
        <title>Positive selection, recombination, and allopatry shape intraspecific diversity of widespread and dominant cyanobacteria.</title>
        <authorList>
            <person name="Wei J."/>
            <person name="Shu W."/>
            <person name="Hu C."/>
        </authorList>
    </citation>
    <scope>NUCLEOTIDE SEQUENCE [LARGE SCALE GENOMIC DNA]</scope>
    <source>
        <strain evidence="1 2">GB2-A4</strain>
    </source>
</reference>
<proteinExistence type="predicted"/>